<proteinExistence type="predicted"/>
<keyword evidence="2" id="KW-1185">Reference proteome</keyword>
<sequence length="63" mass="6912">MRRRNDDFVEVARVLGVSPDSFGIPHVRYELTVEKPQSHGIYIAGTKVLSISAFAETYSAASA</sequence>
<protein>
    <submittedName>
        <fullName evidence="1">Uncharacterized protein</fullName>
    </submittedName>
</protein>
<dbReference type="EMBL" id="JABBNT010000005">
    <property type="protein sequence ID" value="NMM46047.1"/>
    <property type="molecule type" value="Genomic_DNA"/>
</dbReference>
<gene>
    <name evidence="1" type="ORF">HH303_16250</name>
</gene>
<evidence type="ECO:0000313" key="2">
    <source>
        <dbReference type="Proteomes" id="UP000539372"/>
    </source>
</evidence>
<organism evidence="1 2">
    <name type="scientific">Pacificispira spongiicola</name>
    <dbReference type="NCBI Taxonomy" id="2729598"/>
    <lineage>
        <taxon>Bacteria</taxon>
        <taxon>Pseudomonadati</taxon>
        <taxon>Pseudomonadota</taxon>
        <taxon>Alphaproteobacteria</taxon>
        <taxon>Rhodospirillales</taxon>
        <taxon>Rhodospirillaceae</taxon>
        <taxon>Pacificispira</taxon>
    </lineage>
</organism>
<evidence type="ECO:0000313" key="1">
    <source>
        <dbReference type="EMBL" id="NMM46047.1"/>
    </source>
</evidence>
<accession>A0A7Y0E2I9</accession>
<comment type="caution">
    <text evidence="1">The sequence shown here is derived from an EMBL/GenBank/DDBJ whole genome shotgun (WGS) entry which is preliminary data.</text>
</comment>
<dbReference type="RefSeq" id="WP_169626442.1">
    <property type="nucleotide sequence ID" value="NZ_JABBNT010000005.1"/>
</dbReference>
<dbReference type="Proteomes" id="UP000539372">
    <property type="component" value="Unassembled WGS sequence"/>
</dbReference>
<name>A0A7Y0E2I9_9PROT</name>
<reference evidence="1 2" key="1">
    <citation type="submission" date="2020-04" db="EMBL/GenBank/DDBJ databases">
        <title>Rhodospirillaceae bacterium KN72 isolated from deep sea.</title>
        <authorList>
            <person name="Zhang D.-C."/>
        </authorList>
    </citation>
    <scope>NUCLEOTIDE SEQUENCE [LARGE SCALE GENOMIC DNA]</scope>
    <source>
        <strain evidence="1 2">KN72</strain>
    </source>
</reference>
<dbReference type="AlphaFoldDB" id="A0A7Y0E2I9"/>